<evidence type="ECO:0000256" key="7">
    <source>
        <dbReference type="ARBA" id="ARBA00023033"/>
    </source>
</evidence>
<evidence type="ECO:0000256" key="4">
    <source>
        <dbReference type="ARBA" id="ARBA00022723"/>
    </source>
</evidence>
<keyword evidence="5" id="KW-0560">Oxidoreductase</keyword>
<dbReference type="VEuPathDB" id="VectorBase:CSON004759"/>
<protein>
    <submittedName>
        <fullName evidence="8">CSON004759 protein</fullName>
    </submittedName>
</protein>
<organism evidence="8">
    <name type="scientific">Culicoides sonorensis</name>
    <name type="common">Biting midge</name>
    <dbReference type="NCBI Taxonomy" id="179676"/>
    <lineage>
        <taxon>Eukaryota</taxon>
        <taxon>Metazoa</taxon>
        <taxon>Ecdysozoa</taxon>
        <taxon>Arthropoda</taxon>
        <taxon>Hexapoda</taxon>
        <taxon>Insecta</taxon>
        <taxon>Pterygota</taxon>
        <taxon>Neoptera</taxon>
        <taxon>Endopterygota</taxon>
        <taxon>Diptera</taxon>
        <taxon>Nematocera</taxon>
        <taxon>Chironomoidea</taxon>
        <taxon>Ceratopogonidae</taxon>
        <taxon>Ceratopogoninae</taxon>
        <taxon>Culicoides</taxon>
        <taxon>Monoculicoides</taxon>
    </lineage>
</organism>
<dbReference type="InterPro" id="IPR036396">
    <property type="entry name" value="Cyt_P450_sf"/>
</dbReference>
<name>A0A336MVJ0_CULSO</name>
<dbReference type="InterPro" id="IPR001128">
    <property type="entry name" value="Cyt_P450"/>
</dbReference>
<keyword evidence="6" id="KW-0408">Iron</keyword>
<keyword evidence="4" id="KW-0479">Metal-binding</keyword>
<dbReference type="AlphaFoldDB" id="A0A336MVJ0"/>
<reference evidence="8" key="1">
    <citation type="submission" date="2018-07" db="EMBL/GenBank/DDBJ databases">
        <authorList>
            <person name="Quirk P.G."/>
            <person name="Krulwich T.A."/>
        </authorList>
    </citation>
    <scope>NUCLEOTIDE SEQUENCE</scope>
</reference>
<dbReference type="SUPFAM" id="SSF48264">
    <property type="entry name" value="Cytochrome P450"/>
    <property type="match status" value="1"/>
</dbReference>
<dbReference type="PANTHER" id="PTHR24291:SF187">
    <property type="entry name" value="CYTOCHROME P450 4AE1-RELATED"/>
    <property type="match status" value="1"/>
</dbReference>
<dbReference type="GO" id="GO:0016705">
    <property type="term" value="F:oxidoreductase activity, acting on paired donors, with incorporation or reduction of molecular oxygen"/>
    <property type="evidence" value="ECO:0007669"/>
    <property type="project" value="InterPro"/>
</dbReference>
<keyword evidence="3" id="KW-0349">Heme</keyword>
<dbReference type="InterPro" id="IPR002401">
    <property type="entry name" value="Cyt_P450_E_grp-I"/>
</dbReference>
<dbReference type="EMBL" id="UFQT01001971">
    <property type="protein sequence ID" value="SSX32257.1"/>
    <property type="molecule type" value="Genomic_DNA"/>
</dbReference>
<dbReference type="CDD" id="cd20628">
    <property type="entry name" value="CYP4"/>
    <property type="match status" value="1"/>
</dbReference>
<gene>
    <name evidence="8" type="primary">CSON004759</name>
</gene>
<dbReference type="GO" id="GO:0020037">
    <property type="term" value="F:heme binding"/>
    <property type="evidence" value="ECO:0007669"/>
    <property type="project" value="InterPro"/>
</dbReference>
<evidence type="ECO:0000256" key="3">
    <source>
        <dbReference type="ARBA" id="ARBA00022617"/>
    </source>
</evidence>
<dbReference type="InterPro" id="IPR050196">
    <property type="entry name" value="Cytochrome_P450_Monoox"/>
</dbReference>
<dbReference type="Gene3D" id="1.10.630.10">
    <property type="entry name" value="Cytochrome P450"/>
    <property type="match status" value="2"/>
</dbReference>
<dbReference type="GO" id="GO:0004497">
    <property type="term" value="F:monooxygenase activity"/>
    <property type="evidence" value="ECO:0007669"/>
    <property type="project" value="UniProtKB-KW"/>
</dbReference>
<evidence type="ECO:0000256" key="2">
    <source>
        <dbReference type="ARBA" id="ARBA00010617"/>
    </source>
</evidence>
<accession>A0A336MVJ0</accession>
<dbReference type="Pfam" id="PF00067">
    <property type="entry name" value="p450"/>
    <property type="match status" value="1"/>
</dbReference>
<proteinExistence type="inferred from homology"/>
<comment type="cofactor">
    <cofactor evidence="1">
        <name>heme</name>
        <dbReference type="ChEBI" id="CHEBI:30413"/>
    </cofactor>
</comment>
<evidence type="ECO:0000256" key="5">
    <source>
        <dbReference type="ARBA" id="ARBA00023002"/>
    </source>
</evidence>
<evidence type="ECO:0000313" key="8">
    <source>
        <dbReference type="EMBL" id="SSX32257.1"/>
    </source>
</evidence>
<dbReference type="PRINTS" id="PR00463">
    <property type="entry name" value="EP450I"/>
</dbReference>
<sequence>MFLLLFAVIISSTFVSLIYFKVKNNFNGDKGTLESESREIHGPKGYPLVGKGLEFIFPDSVETFKKIIDYTQKWDYRIRAYAAWHRFVLVAVPEDIEMIMTDQRFLEKSEDYNAMRDWLQDGLLTVSKKSKWQKRRKILTPAFHFSILEEFVQVMNQQASVLTNILKKHADGDGFDIAHYISLYTMDVICETSMGTKINAQTDVNSEYVKAVVELSSILHWRQHHFLARDNWFWKWTNNKKRHDYLVQKIHSHTDNIIEARRIEKQKNTLNGVPVADDLGIKKRTALLDILLDSTIDGAKLSNEDIREETDNFMFAGHDTTTSAINFLLYNLAKNPEIQQKVYEEIVEVLGSDPSKTFSVNDLSNFKYFELVLKESLRLYSPVPIIGRYLREDVEIRQRFAQLEIKAVTSRILQNFKLELADPNFEPILSAELVLKPVNGIWLKLKPRQNA</sequence>
<evidence type="ECO:0000256" key="1">
    <source>
        <dbReference type="ARBA" id="ARBA00001971"/>
    </source>
</evidence>
<comment type="similarity">
    <text evidence="2">Belongs to the cytochrome P450 family.</text>
</comment>
<dbReference type="PANTHER" id="PTHR24291">
    <property type="entry name" value="CYTOCHROME P450 FAMILY 4"/>
    <property type="match status" value="1"/>
</dbReference>
<dbReference type="GO" id="GO:0005506">
    <property type="term" value="F:iron ion binding"/>
    <property type="evidence" value="ECO:0007669"/>
    <property type="project" value="InterPro"/>
</dbReference>
<evidence type="ECO:0000256" key="6">
    <source>
        <dbReference type="ARBA" id="ARBA00023004"/>
    </source>
</evidence>
<keyword evidence="7" id="KW-0503">Monooxygenase</keyword>